<feature type="region of interest" description="Disordered" evidence="2">
    <location>
        <begin position="571"/>
        <end position="596"/>
    </location>
</feature>
<evidence type="ECO:0000313" key="5">
    <source>
        <dbReference type="Proteomes" id="UP001515480"/>
    </source>
</evidence>
<dbReference type="SMART" id="SM00450">
    <property type="entry name" value="RHOD"/>
    <property type="match status" value="1"/>
</dbReference>
<dbReference type="AlphaFoldDB" id="A0AB34J2Y0"/>
<dbReference type="SUPFAM" id="SSF48452">
    <property type="entry name" value="TPR-like"/>
    <property type="match status" value="1"/>
</dbReference>
<dbReference type="Pfam" id="PF26341">
    <property type="entry name" value="AAA_SelU"/>
    <property type="match status" value="1"/>
</dbReference>
<dbReference type="InterPro" id="IPR011990">
    <property type="entry name" value="TPR-like_helical_dom_sf"/>
</dbReference>
<dbReference type="CDD" id="cd00158">
    <property type="entry name" value="RHOD"/>
    <property type="match status" value="1"/>
</dbReference>
<dbReference type="EMBL" id="JBGBPQ010000013">
    <property type="protein sequence ID" value="KAL1511863.1"/>
    <property type="molecule type" value="Genomic_DNA"/>
</dbReference>
<keyword evidence="1" id="KW-0711">Selenium</keyword>
<name>A0AB34J2Y0_PRYPA</name>
<gene>
    <name evidence="4" type="ORF">AB1Y20_005147</name>
</gene>
<dbReference type="InterPro" id="IPR017582">
    <property type="entry name" value="SelU"/>
</dbReference>
<sequence>MTPPQSPHSSGEAAAPRSLSPEATSHLASPSDDPPSHDHFPDITPPPSPATQLPLRDFLCRMYPEIPAPLPAPPSPLPSPAATPRPDHFTPSVLVLDVRSPAEHTRGHIPGSHSLPLFDDAERAQVGLCFKHKGRLPAIELGLQLIAAYPTSPAAYPTSTAAYPTSTAAYPTSTAAYPTSTAAYPTSTAAYPTSTAAYPTSAAAYPTSAAAYPTSTAAYPTSTAAYPTSAAATPPPSPPTPPPPPPPHLHRRLPHLHRHLPHLPHEFHLHHRLPHLHRHLPHLPHEFHLPRRLPHLPRPLPPPPPPKFHHLHRLPRVPPLLLPPLAAGPKLAELAAYARRAGRRPGDPVLVYCWRGGMRSASVCWLLRLCGYECASLHGGYRAFRRWVQRLMHAPSAARGGGGARREAAVVPPVERHADEAIGEEAISRLIEEGGAADGAAQSFGEQFARARGLQAVGAGVGAAAAYLQAMRLGHPLRGHCLMMAGASLGQEKRHDEAVRCFHAAAEALAAHAPLHRQKHSLSHVHELRAQSLEALGQTAEAEAAARQAEAIKPCARLSKLVARLQAAAGGGEATGAPAGREEGAAADDEPPLAAPLVLGGRTGSGKTAVLLALRQLGEQVIDLEGLAQHMGSAFGRVGQARAQPSNEMYENLVGLAWRRADRSRAVWFEHEGQHVGSCLVPFRLKEVLAAPPTLFLMQVPREARVAHLVSIYTSGRSSSEVCGSGGEAQPNASISAETVEELAGAIESLRKRRGGDVTGRALRQLREGDYAAVASSALDYYDGLYDEYARTSSLHRVVYVECSGMDHESDAARLLEMARGSAEMMQLA</sequence>
<feature type="domain" description="Rhodanese" evidence="3">
    <location>
        <begin position="89"/>
        <end position="390"/>
    </location>
</feature>
<evidence type="ECO:0000256" key="2">
    <source>
        <dbReference type="SAM" id="MobiDB-lite"/>
    </source>
</evidence>
<dbReference type="Gene3D" id="3.40.250.10">
    <property type="entry name" value="Rhodanese-like domain"/>
    <property type="match status" value="2"/>
</dbReference>
<evidence type="ECO:0000256" key="1">
    <source>
        <dbReference type="ARBA" id="ARBA00023266"/>
    </source>
</evidence>
<dbReference type="PROSITE" id="PS50206">
    <property type="entry name" value="RHODANESE_3"/>
    <property type="match status" value="1"/>
</dbReference>
<protein>
    <recommendedName>
        <fullName evidence="3">Rhodanese domain-containing protein</fullName>
    </recommendedName>
</protein>
<dbReference type="InterPro" id="IPR058840">
    <property type="entry name" value="AAA_SelU"/>
</dbReference>
<dbReference type="PANTHER" id="PTHR30401">
    <property type="entry name" value="TRNA 2-SELENOURIDINE SYNTHASE"/>
    <property type="match status" value="1"/>
</dbReference>
<reference evidence="4 5" key="1">
    <citation type="journal article" date="2024" name="Science">
        <title>Giant polyketide synthase enzymes in the biosynthesis of giant marine polyether toxins.</title>
        <authorList>
            <person name="Fallon T.R."/>
            <person name="Shende V.V."/>
            <person name="Wierzbicki I.H."/>
            <person name="Pendleton A.L."/>
            <person name="Watervoot N.F."/>
            <person name="Auber R.P."/>
            <person name="Gonzalez D.J."/>
            <person name="Wisecaver J.H."/>
            <person name="Moore B.S."/>
        </authorList>
    </citation>
    <scope>NUCLEOTIDE SEQUENCE [LARGE SCALE GENOMIC DNA]</scope>
    <source>
        <strain evidence="4 5">12B1</strain>
    </source>
</reference>
<evidence type="ECO:0000313" key="4">
    <source>
        <dbReference type="EMBL" id="KAL1511863.1"/>
    </source>
</evidence>
<dbReference type="GO" id="GO:0002098">
    <property type="term" value="P:tRNA wobble uridine modification"/>
    <property type="evidence" value="ECO:0007669"/>
    <property type="project" value="InterPro"/>
</dbReference>
<accession>A0AB34J2Y0</accession>
<keyword evidence="5" id="KW-1185">Reference proteome</keyword>
<dbReference type="SUPFAM" id="SSF52821">
    <property type="entry name" value="Rhodanese/Cell cycle control phosphatase"/>
    <property type="match status" value="2"/>
</dbReference>
<dbReference type="Gene3D" id="1.25.40.10">
    <property type="entry name" value="Tetratricopeptide repeat domain"/>
    <property type="match status" value="1"/>
</dbReference>
<feature type="region of interest" description="Disordered" evidence="2">
    <location>
        <begin position="1"/>
        <end position="54"/>
    </location>
</feature>
<feature type="region of interest" description="Disordered" evidence="2">
    <location>
        <begin position="226"/>
        <end position="253"/>
    </location>
</feature>
<organism evidence="4 5">
    <name type="scientific">Prymnesium parvum</name>
    <name type="common">Toxic golden alga</name>
    <dbReference type="NCBI Taxonomy" id="97485"/>
    <lineage>
        <taxon>Eukaryota</taxon>
        <taxon>Haptista</taxon>
        <taxon>Haptophyta</taxon>
        <taxon>Prymnesiophyceae</taxon>
        <taxon>Prymnesiales</taxon>
        <taxon>Prymnesiaceae</taxon>
        <taxon>Prymnesium</taxon>
    </lineage>
</organism>
<dbReference type="InterPro" id="IPR036873">
    <property type="entry name" value="Rhodanese-like_dom_sf"/>
</dbReference>
<feature type="compositionally biased region" description="Pro residues" evidence="2">
    <location>
        <begin position="233"/>
        <end position="247"/>
    </location>
</feature>
<dbReference type="InterPro" id="IPR001763">
    <property type="entry name" value="Rhodanese-like_dom"/>
</dbReference>
<evidence type="ECO:0000259" key="3">
    <source>
        <dbReference type="PROSITE" id="PS50206"/>
    </source>
</evidence>
<proteinExistence type="predicted"/>
<dbReference type="PANTHER" id="PTHR30401:SF0">
    <property type="entry name" value="TRNA 2-SELENOURIDINE SYNTHASE"/>
    <property type="match status" value="1"/>
</dbReference>
<dbReference type="Proteomes" id="UP001515480">
    <property type="component" value="Unassembled WGS sequence"/>
</dbReference>
<comment type="caution">
    <text evidence="4">The sequence shown here is derived from an EMBL/GenBank/DDBJ whole genome shotgun (WGS) entry which is preliminary data.</text>
</comment>
<dbReference type="GO" id="GO:0043828">
    <property type="term" value="F:tRNA 2-selenouridine synthase activity"/>
    <property type="evidence" value="ECO:0007669"/>
    <property type="project" value="InterPro"/>
</dbReference>